<protein>
    <recommendedName>
        <fullName evidence="14">Olfactory receptor</fullName>
    </recommendedName>
</protein>
<proteinExistence type="inferred from homology"/>
<feature type="transmembrane region" description="Helical" evidence="14">
    <location>
        <begin position="236"/>
        <end position="255"/>
    </location>
</feature>
<reference evidence="16" key="2">
    <citation type="submission" date="2025-09" db="UniProtKB">
        <authorList>
            <consortium name="Ensembl"/>
        </authorList>
    </citation>
    <scope>IDENTIFICATION</scope>
</reference>
<dbReference type="SMART" id="SM01381">
    <property type="entry name" value="7TM_GPCR_Srsx"/>
    <property type="match status" value="1"/>
</dbReference>
<evidence type="ECO:0000259" key="15">
    <source>
        <dbReference type="PROSITE" id="PS50262"/>
    </source>
</evidence>
<name>A0A8C4STH1_ERPCA</name>
<feature type="transmembrane region" description="Helical" evidence="14">
    <location>
        <begin position="24"/>
        <end position="46"/>
    </location>
</feature>
<dbReference type="InterPro" id="IPR000725">
    <property type="entry name" value="Olfact_rcpt"/>
</dbReference>
<dbReference type="InterPro" id="IPR000276">
    <property type="entry name" value="GPCR_Rhodpsn"/>
</dbReference>
<dbReference type="InterPro" id="IPR050939">
    <property type="entry name" value="Olfactory_GPCR1"/>
</dbReference>
<keyword evidence="7 13" id="KW-0297">G-protein coupled receptor</keyword>
<accession>A0A8C4STH1</accession>
<dbReference type="Ensembl" id="ENSECRT00000021659.1">
    <property type="protein sequence ID" value="ENSECRP00000021200.1"/>
    <property type="gene ID" value="ENSECRG00000014282.1"/>
</dbReference>
<dbReference type="PRINTS" id="PR00245">
    <property type="entry name" value="OLFACTORYR"/>
</dbReference>
<organism evidence="16 17">
    <name type="scientific">Erpetoichthys calabaricus</name>
    <name type="common">Rope fish</name>
    <name type="synonym">Calamoichthys calabaricus</name>
    <dbReference type="NCBI Taxonomy" id="27687"/>
    <lineage>
        <taxon>Eukaryota</taxon>
        <taxon>Metazoa</taxon>
        <taxon>Chordata</taxon>
        <taxon>Craniata</taxon>
        <taxon>Vertebrata</taxon>
        <taxon>Euteleostomi</taxon>
        <taxon>Actinopterygii</taxon>
        <taxon>Polypteriformes</taxon>
        <taxon>Polypteridae</taxon>
        <taxon>Erpetoichthys</taxon>
    </lineage>
</organism>
<dbReference type="GO" id="GO:0005886">
    <property type="term" value="C:plasma membrane"/>
    <property type="evidence" value="ECO:0007669"/>
    <property type="project" value="UniProtKB-SubCell"/>
</dbReference>
<evidence type="ECO:0000256" key="2">
    <source>
        <dbReference type="ARBA" id="ARBA00022475"/>
    </source>
</evidence>
<dbReference type="GO" id="GO:0004930">
    <property type="term" value="F:G protein-coupled receptor activity"/>
    <property type="evidence" value="ECO:0007669"/>
    <property type="project" value="UniProtKB-KW"/>
</dbReference>
<dbReference type="GO" id="GO:0004984">
    <property type="term" value="F:olfactory receptor activity"/>
    <property type="evidence" value="ECO:0007669"/>
    <property type="project" value="InterPro"/>
</dbReference>
<keyword evidence="5 14" id="KW-0552">Olfaction</keyword>
<evidence type="ECO:0000256" key="6">
    <source>
        <dbReference type="ARBA" id="ARBA00022989"/>
    </source>
</evidence>
<dbReference type="PANTHER" id="PTHR24242:SF359">
    <property type="entry name" value="ODORANT RECEPTOR-RELATED"/>
    <property type="match status" value="1"/>
</dbReference>
<keyword evidence="17" id="KW-1185">Reference proteome</keyword>
<keyword evidence="8 14" id="KW-0472">Membrane</keyword>
<reference evidence="16" key="1">
    <citation type="submission" date="2025-08" db="UniProtKB">
        <authorList>
            <consortium name="Ensembl"/>
        </authorList>
    </citation>
    <scope>IDENTIFICATION</scope>
</reference>
<comment type="subcellular location">
    <subcellularLocation>
        <location evidence="1 14">Cell membrane</location>
        <topology evidence="1 14">Multi-pass membrane protein</topology>
    </subcellularLocation>
</comment>
<keyword evidence="11" id="KW-0325">Glycoprotein</keyword>
<keyword evidence="2 14" id="KW-1003">Cell membrane</keyword>
<evidence type="ECO:0000313" key="16">
    <source>
        <dbReference type="Ensembl" id="ENSECRP00000021200.1"/>
    </source>
</evidence>
<feature type="transmembrane region" description="Helical" evidence="14">
    <location>
        <begin position="58"/>
        <end position="77"/>
    </location>
</feature>
<evidence type="ECO:0000256" key="13">
    <source>
        <dbReference type="RuleBase" id="RU000688"/>
    </source>
</evidence>
<dbReference type="AlphaFoldDB" id="A0A8C4STH1"/>
<keyword evidence="12 13" id="KW-0807">Transducer</keyword>
<evidence type="ECO:0000256" key="1">
    <source>
        <dbReference type="ARBA" id="ARBA00004651"/>
    </source>
</evidence>
<dbReference type="SUPFAM" id="SSF81321">
    <property type="entry name" value="Family A G protein-coupled receptor-like"/>
    <property type="match status" value="1"/>
</dbReference>
<dbReference type="PRINTS" id="PR00237">
    <property type="entry name" value="GPCRRHODOPSN"/>
</dbReference>
<keyword evidence="10 13" id="KW-0675">Receptor</keyword>
<keyword evidence="3 14" id="KW-0716">Sensory transduction</keyword>
<evidence type="ECO:0000256" key="14">
    <source>
        <dbReference type="RuleBase" id="RU363047"/>
    </source>
</evidence>
<evidence type="ECO:0000256" key="10">
    <source>
        <dbReference type="ARBA" id="ARBA00023170"/>
    </source>
</evidence>
<dbReference type="PANTHER" id="PTHR24242">
    <property type="entry name" value="G-PROTEIN COUPLED RECEPTOR"/>
    <property type="match status" value="1"/>
</dbReference>
<evidence type="ECO:0000256" key="3">
    <source>
        <dbReference type="ARBA" id="ARBA00022606"/>
    </source>
</evidence>
<comment type="similarity">
    <text evidence="13">Belongs to the G-protein coupled receptor 1 family.</text>
</comment>
<evidence type="ECO:0000256" key="7">
    <source>
        <dbReference type="ARBA" id="ARBA00023040"/>
    </source>
</evidence>
<feature type="transmembrane region" description="Helical" evidence="14">
    <location>
        <begin position="97"/>
        <end position="118"/>
    </location>
</feature>
<dbReference type="Pfam" id="PF13853">
    <property type="entry name" value="7tm_4"/>
    <property type="match status" value="2"/>
</dbReference>
<dbReference type="Gene3D" id="1.20.1070.10">
    <property type="entry name" value="Rhodopsin 7-helix transmembrane proteins"/>
    <property type="match status" value="1"/>
</dbReference>
<sequence>MNNLTFNISDFVLHCMITPDQRTLAIASLVFIYLASFFGNLLVLLVIKLNEQLHTPMYIFISTLAVIDLANSTILIPKMLADIQFDSSSVPYAACMLQMYVILNLEEMESILMIFMALDRYVAVLYPLQYPSIITMKFAWAVVLLLPVITFLLNTSFVIFASELSFCQTNILPYCYCDYATMVSVACNKDPKYLSLLTNNTTVFGLVAFALILFSYARIVLAALKITSADGKKKALSTTFTHLLVVGFFYFPFLTFFNTCVTHLIVLGLAYIPLLATYILPGTGVNMTTEVYNTMIIVGNVVPPMMNPVIYSFRNKEIKSQIYVIFTGKKNIPETLQQ</sequence>
<dbReference type="InterPro" id="IPR017452">
    <property type="entry name" value="GPCR_Rhodpsn_7TM"/>
</dbReference>
<dbReference type="Proteomes" id="UP000694620">
    <property type="component" value="Unassembled WGS sequence"/>
</dbReference>
<evidence type="ECO:0000256" key="12">
    <source>
        <dbReference type="ARBA" id="ARBA00023224"/>
    </source>
</evidence>
<evidence type="ECO:0000256" key="11">
    <source>
        <dbReference type="ARBA" id="ARBA00023180"/>
    </source>
</evidence>
<dbReference type="PROSITE" id="PS50262">
    <property type="entry name" value="G_PROTEIN_RECEP_F1_2"/>
    <property type="match status" value="1"/>
</dbReference>
<dbReference type="PROSITE" id="PS00237">
    <property type="entry name" value="G_PROTEIN_RECEP_F1_1"/>
    <property type="match status" value="1"/>
</dbReference>
<dbReference type="GeneTree" id="ENSGT00940000153124"/>
<evidence type="ECO:0000256" key="4">
    <source>
        <dbReference type="ARBA" id="ARBA00022692"/>
    </source>
</evidence>
<keyword evidence="4 13" id="KW-0812">Transmembrane</keyword>
<feature type="transmembrane region" description="Helical" evidence="14">
    <location>
        <begin position="203"/>
        <end position="224"/>
    </location>
</feature>
<evidence type="ECO:0000256" key="9">
    <source>
        <dbReference type="ARBA" id="ARBA00023157"/>
    </source>
</evidence>
<evidence type="ECO:0000256" key="8">
    <source>
        <dbReference type="ARBA" id="ARBA00023136"/>
    </source>
</evidence>
<evidence type="ECO:0000313" key="17">
    <source>
        <dbReference type="Proteomes" id="UP000694620"/>
    </source>
</evidence>
<keyword evidence="6 14" id="KW-1133">Transmembrane helix</keyword>
<evidence type="ECO:0000256" key="5">
    <source>
        <dbReference type="ARBA" id="ARBA00022725"/>
    </source>
</evidence>
<feature type="transmembrane region" description="Helical" evidence="14">
    <location>
        <begin position="138"/>
        <end position="160"/>
    </location>
</feature>
<feature type="domain" description="G-protein coupled receptors family 1 profile" evidence="15">
    <location>
        <begin position="39"/>
        <end position="311"/>
    </location>
</feature>
<keyword evidence="9" id="KW-1015">Disulfide bond</keyword>